<dbReference type="Pfam" id="PF20408">
    <property type="entry name" value="Abhydrolase_11"/>
    <property type="match status" value="1"/>
</dbReference>
<feature type="compositionally biased region" description="Basic residues" evidence="1">
    <location>
        <begin position="202"/>
        <end position="211"/>
    </location>
</feature>
<feature type="compositionally biased region" description="Polar residues" evidence="1">
    <location>
        <begin position="188"/>
        <end position="199"/>
    </location>
</feature>
<name>A0AAE0FZ57_9CHLO</name>
<proteinExistence type="predicted"/>
<feature type="domain" description="KANL3/Tex30 alpha/beta hydrolase-like" evidence="2">
    <location>
        <begin position="32"/>
        <end position="146"/>
    </location>
</feature>
<reference evidence="3 4" key="1">
    <citation type="journal article" date="2015" name="Genome Biol. Evol.">
        <title>Comparative Genomics of a Bacterivorous Green Alga Reveals Evolutionary Causalities and Consequences of Phago-Mixotrophic Mode of Nutrition.</title>
        <authorList>
            <person name="Burns J.A."/>
            <person name="Paasch A."/>
            <person name="Narechania A."/>
            <person name="Kim E."/>
        </authorList>
    </citation>
    <scope>NUCLEOTIDE SEQUENCE [LARGE SCALE GENOMIC DNA]</scope>
    <source>
        <strain evidence="3 4">PLY_AMNH</strain>
    </source>
</reference>
<dbReference type="AlphaFoldDB" id="A0AAE0FZ57"/>
<dbReference type="InterPro" id="IPR026555">
    <property type="entry name" value="NSL3/Tex30"/>
</dbReference>
<evidence type="ECO:0000259" key="2">
    <source>
        <dbReference type="Pfam" id="PF20408"/>
    </source>
</evidence>
<dbReference type="PANTHER" id="PTHR13136">
    <property type="entry name" value="TESTIS DEVELOPMENT PROTEIN PRTD"/>
    <property type="match status" value="1"/>
</dbReference>
<dbReference type="Gene3D" id="3.40.50.1820">
    <property type="entry name" value="alpha/beta hydrolase"/>
    <property type="match status" value="1"/>
</dbReference>
<dbReference type="InterPro" id="IPR046879">
    <property type="entry name" value="KANL3/Tex30_Abhydrolase"/>
</dbReference>
<evidence type="ECO:0000313" key="4">
    <source>
        <dbReference type="Proteomes" id="UP001190700"/>
    </source>
</evidence>
<protein>
    <recommendedName>
        <fullName evidence="2">KANL3/Tex30 alpha/beta hydrolase-like domain-containing protein</fullName>
    </recommendedName>
</protein>
<sequence length="211" mass="23116">MGEAGYLCVRYTAKAPNLSFRVRCFRAVQEATRRHPEAANVKTWIAIGHSMGARVSSAVAFLSDCHIDACIFLSYPLHPPKQEETLRDLPLTDLTQPLLFVRGTRDSMSSPAPFEQVVGRLAASRVLVHTVEGGDHALKVSKTFADNAEALEVVNTALLDFVMSIVARSPDLNHTTKLVGAGREVTASEGNKQMRQKCSASPKRRVKRKCA</sequence>
<dbReference type="Proteomes" id="UP001190700">
    <property type="component" value="Unassembled WGS sequence"/>
</dbReference>
<dbReference type="EMBL" id="LGRX02011669">
    <property type="protein sequence ID" value="KAK3268679.1"/>
    <property type="molecule type" value="Genomic_DNA"/>
</dbReference>
<comment type="caution">
    <text evidence="3">The sequence shown here is derived from an EMBL/GenBank/DDBJ whole genome shotgun (WGS) entry which is preliminary data.</text>
</comment>
<evidence type="ECO:0000313" key="3">
    <source>
        <dbReference type="EMBL" id="KAK3268679.1"/>
    </source>
</evidence>
<gene>
    <name evidence="3" type="ORF">CYMTET_22830</name>
</gene>
<accession>A0AAE0FZ57</accession>
<organism evidence="3 4">
    <name type="scientific">Cymbomonas tetramitiformis</name>
    <dbReference type="NCBI Taxonomy" id="36881"/>
    <lineage>
        <taxon>Eukaryota</taxon>
        <taxon>Viridiplantae</taxon>
        <taxon>Chlorophyta</taxon>
        <taxon>Pyramimonadophyceae</taxon>
        <taxon>Pyramimonadales</taxon>
        <taxon>Pyramimonadaceae</taxon>
        <taxon>Cymbomonas</taxon>
    </lineage>
</organism>
<evidence type="ECO:0000256" key="1">
    <source>
        <dbReference type="SAM" id="MobiDB-lite"/>
    </source>
</evidence>
<keyword evidence="4" id="KW-1185">Reference proteome</keyword>
<dbReference type="SUPFAM" id="SSF53474">
    <property type="entry name" value="alpha/beta-Hydrolases"/>
    <property type="match status" value="1"/>
</dbReference>
<dbReference type="PANTHER" id="PTHR13136:SF11">
    <property type="entry name" value="TESTIS-EXPRESSED PROTEIN 30"/>
    <property type="match status" value="1"/>
</dbReference>
<feature type="region of interest" description="Disordered" evidence="1">
    <location>
        <begin position="184"/>
        <end position="211"/>
    </location>
</feature>
<dbReference type="InterPro" id="IPR029058">
    <property type="entry name" value="AB_hydrolase_fold"/>
</dbReference>